<dbReference type="RefSeq" id="WP_244411537.1">
    <property type="nucleotide sequence ID" value="NZ_AP025564.1"/>
</dbReference>
<keyword evidence="4" id="KW-0411">Iron-sulfur</keyword>
<protein>
    <submittedName>
        <fullName evidence="6">Dehydrogenase</fullName>
    </submittedName>
</protein>
<dbReference type="SUPFAM" id="SSF53706">
    <property type="entry name" value="Formate dehydrogenase/DMSO reductase, domains 1-3"/>
    <property type="match status" value="1"/>
</dbReference>
<dbReference type="Pfam" id="PF04879">
    <property type="entry name" value="Molybdop_Fe4S4"/>
    <property type="match status" value="1"/>
</dbReference>
<dbReference type="InterPro" id="IPR006656">
    <property type="entry name" value="Mopterin_OxRdtase"/>
</dbReference>
<dbReference type="PANTHER" id="PTHR43742:SF6">
    <property type="entry name" value="OXIDOREDUCTASE YYAE-RELATED"/>
    <property type="match status" value="1"/>
</dbReference>
<dbReference type="Pfam" id="PF00384">
    <property type="entry name" value="Molybdopterin"/>
    <property type="match status" value="1"/>
</dbReference>
<dbReference type="InterPro" id="IPR037949">
    <property type="entry name" value="MopB_CT_Acetylene-hydratase"/>
</dbReference>
<dbReference type="Pfam" id="PF01568">
    <property type="entry name" value="Molydop_binding"/>
    <property type="match status" value="1"/>
</dbReference>
<evidence type="ECO:0000256" key="3">
    <source>
        <dbReference type="ARBA" id="ARBA00023004"/>
    </source>
</evidence>
<dbReference type="Gene3D" id="3.40.228.10">
    <property type="entry name" value="Dimethylsulfoxide Reductase, domain 2"/>
    <property type="match status" value="1"/>
</dbReference>
<feature type="domain" description="4Fe-4S Mo/W bis-MGD-type" evidence="5">
    <location>
        <begin position="31"/>
        <end position="87"/>
    </location>
</feature>
<dbReference type="CDD" id="cd02781">
    <property type="entry name" value="MopB_CT_Acetylene-hydratase"/>
    <property type="match status" value="1"/>
</dbReference>
<evidence type="ECO:0000256" key="4">
    <source>
        <dbReference type="ARBA" id="ARBA00023014"/>
    </source>
</evidence>
<dbReference type="PROSITE" id="PS51669">
    <property type="entry name" value="4FE4S_MOW_BIS_MGD"/>
    <property type="match status" value="1"/>
</dbReference>
<keyword evidence="2" id="KW-0479">Metal-binding</keyword>
<evidence type="ECO:0000256" key="1">
    <source>
        <dbReference type="ARBA" id="ARBA00010312"/>
    </source>
</evidence>
<dbReference type="InterPro" id="IPR050612">
    <property type="entry name" value="Prok_Mopterin_Oxidored"/>
</dbReference>
<dbReference type="InterPro" id="IPR006657">
    <property type="entry name" value="MoPterin_dinucl-bd_dom"/>
</dbReference>
<accession>A0ABN6MAJ2</accession>
<dbReference type="Proteomes" id="UP001320544">
    <property type="component" value="Chromosome"/>
</dbReference>
<name>A0ABN6MAJ2_9ACTN</name>
<dbReference type="InterPro" id="IPR009010">
    <property type="entry name" value="Asp_de-COase-like_dom_sf"/>
</dbReference>
<dbReference type="SMART" id="SM00926">
    <property type="entry name" value="Molybdop_Fe4S4"/>
    <property type="match status" value="1"/>
</dbReference>
<dbReference type="PANTHER" id="PTHR43742">
    <property type="entry name" value="TRIMETHYLAMINE-N-OXIDE REDUCTASE"/>
    <property type="match status" value="1"/>
</dbReference>
<proteinExistence type="inferred from homology"/>
<dbReference type="EMBL" id="AP025564">
    <property type="protein sequence ID" value="BDE95042.1"/>
    <property type="molecule type" value="Genomic_DNA"/>
</dbReference>
<reference evidence="6 7" key="1">
    <citation type="submission" date="2022-01" db="EMBL/GenBank/DDBJ databases">
        <title>Novel bile acid biosynthetic pathways are enriched in the microbiome of centenarians.</title>
        <authorList>
            <person name="Sato Y."/>
            <person name="Atarashi K."/>
            <person name="Plichta R.D."/>
            <person name="Arai Y."/>
            <person name="Sasajima S."/>
            <person name="Kearney M.S."/>
            <person name="Suda W."/>
            <person name="Takeshita K."/>
            <person name="Sasaki T."/>
            <person name="Okamoto S."/>
            <person name="Skelly N.A."/>
            <person name="Okamura Y."/>
            <person name="Vlamakis H."/>
            <person name="Li Y."/>
            <person name="Tanoue T."/>
            <person name="Takei H."/>
            <person name="Nittono H."/>
            <person name="Narushima S."/>
            <person name="Irie J."/>
            <person name="Itoh H."/>
            <person name="Moriya K."/>
            <person name="Sugiura Y."/>
            <person name="Suematsu M."/>
            <person name="Moritoki N."/>
            <person name="Shibata S."/>
            <person name="Littman R.D."/>
            <person name="Fischbach A.M."/>
            <person name="Uwamino Y."/>
            <person name="Inoue T."/>
            <person name="Honda A."/>
            <person name="Hattori M."/>
            <person name="Murai T."/>
            <person name="Xavier J.R."/>
            <person name="Hirose N."/>
            <person name="Honda K."/>
        </authorList>
    </citation>
    <scope>NUCLEOTIDE SEQUENCE [LARGE SCALE GENOMIC DNA]</scope>
    <source>
        <strain evidence="6 7">CE91-St30</strain>
    </source>
</reference>
<dbReference type="Gene3D" id="3.40.50.740">
    <property type="match status" value="1"/>
</dbReference>
<evidence type="ECO:0000313" key="7">
    <source>
        <dbReference type="Proteomes" id="UP001320544"/>
    </source>
</evidence>
<sequence>MADYQEFLDTIDRAAYHEGEWQWEEDGYTVTRTYNYSAPGCHDSCGILAYTKDNKLVKVEGDPLDPCTNGKLCMRCLNLPEATNYPDRLKYPMKRKREDRGNVDAFERISWDEALDIIEDWIKTNIDEAGLGRESIMVNHGTGRNINYQVPFLGGACLRTSNVGAIGFSGYSCYLPRVCGTAAPMGDFPIVDASMGHPDRYNNPEWVHPDVLVVWGCEPLRSNADGYIGHWLVQCVQMGTKIISIDPILTWWGARATHWLDLRPGTDLCIALAWLYVITQEDLIDHEFVDCWCAYYDELKTYLATPSENNDGLGYTPEWASRVTGVDEETIVASARMYANAPRGAIQWGLPFDTQVDSMHACLAVSDLMAVCGNIDRPGTNLLVRNAFEINPGYATASMYADPEAAAKKCTYKTLQQLQGKEPKAEPFIGMADCDAMCYAMETQQPYPMKMLWVQGSNTYTCNGLDTARIYRNIMNFEFIVVADPYMTPTAAAFADILLPLKMSIERDSMRVWWQPLRAMKAVTTFGECKSDEEIIVWLGNRLNPELFNKRWPDIDHFIQDYLDTGFNLINEDGSGLKTAGRNKAGADVVADAHTEFYRKHGGTGTFMDLVQQGGYEYDEFNDEYEKYAKGMLRSDGTPGFATPSGRIELISPTFQAWGIDPWPKHYESVAQSMWTTDEEYRKEYPFTIINGNRSYEFFHSENRQQKTMREFHPVPYVQVSKQTAEEYGLAEGEWIWIENHVGRCKQCVKINPALQPHYIVAEHGWWFPEGDGNAPSLFGSFDCNINNLTYSFETGEGGIGAPYKSIVGRIYKVKDGDTLPSVQILEKGGFREIPPCGVS</sequence>
<evidence type="ECO:0000313" key="6">
    <source>
        <dbReference type="EMBL" id="BDE95042.1"/>
    </source>
</evidence>
<dbReference type="Gene3D" id="2.40.40.20">
    <property type="match status" value="1"/>
</dbReference>
<comment type="similarity">
    <text evidence="1">Belongs to the prokaryotic molybdopterin-containing oxidoreductase family.</text>
</comment>
<keyword evidence="3" id="KW-0408">Iron</keyword>
<dbReference type="InterPro" id="IPR006963">
    <property type="entry name" value="Mopterin_OxRdtase_4Fe-4S_dom"/>
</dbReference>
<keyword evidence="7" id="KW-1185">Reference proteome</keyword>
<gene>
    <name evidence="6" type="ORF">CE91St30_03750</name>
</gene>
<dbReference type="Gene3D" id="2.20.25.90">
    <property type="entry name" value="ADC-like domains"/>
    <property type="match status" value="1"/>
</dbReference>
<organism evidence="6 7">
    <name type="scientific">Raoultibacter timonensis</name>
    <dbReference type="NCBI Taxonomy" id="1907662"/>
    <lineage>
        <taxon>Bacteria</taxon>
        <taxon>Bacillati</taxon>
        <taxon>Actinomycetota</taxon>
        <taxon>Coriobacteriia</taxon>
        <taxon>Eggerthellales</taxon>
        <taxon>Eggerthellaceae</taxon>
        <taxon>Raoultibacter</taxon>
    </lineage>
</organism>
<evidence type="ECO:0000256" key="2">
    <source>
        <dbReference type="ARBA" id="ARBA00022723"/>
    </source>
</evidence>
<dbReference type="SUPFAM" id="SSF50692">
    <property type="entry name" value="ADC-like"/>
    <property type="match status" value="1"/>
</dbReference>
<evidence type="ECO:0000259" key="5">
    <source>
        <dbReference type="PROSITE" id="PS51669"/>
    </source>
</evidence>